<dbReference type="PANTHER" id="PTHR35371">
    <property type="entry name" value="INNER MEMBRANE PROTEIN"/>
    <property type="match status" value="1"/>
</dbReference>
<reference evidence="6 7" key="1">
    <citation type="submission" date="2018-05" db="EMBL/GenBank/DDBJ databases">
        <title>Freshwater and sediment microbial communities from various areas in North America, analyzing microbe dynamics in response to fracking.</title>
        <authorList>
            <person name="Lamendella R."/>
        </authorList>
    </citation>
    <scope>NUCLEOTIDE SEQUENCE [LARGE SCALE GENOMIC DNA]</scope>
    <source>
        <strain evidence="6 7">125B1</strain>
    </source>
</reference>
<accession>A0A317Q1D3</accession>
<keyword evidence="7" id="KW-1185">Reference proteome</keyword>
<keyword evidence="3 5" id="KW-1133">Transmembrane helix</keyword>
<dbReference type="Gene3D" id="1.20.120.550">
    <property type="entry name" value="Membrane associated eicosanoid/glutathione metabolism-like domain"/>
    <property type="match status" value="1"/>
</dbReference>
<feature type="transmembrane region" description="Helical" evidence="5">
    <location>
        <begin position="85"/>
        <end position="104"/>
    </location>
</feature>
<keyword evidence="2 5" id="KW-0812">Transmembrane</keyword>
<dbReference type="EMBL" id="QGTT01000017">
    <property type="protein sequence ID" value="PWW09755.1"/>
    <property type="molecule type" value="Genomic_DNA"/>
</dbReference>
<dbReference type="Pfam" id="PF01124">
    <property type="entry name" value="MAPEG"/>
    <property type="match status" value="1"/>
</dbReference>
<evidence type="ECO:0000256" key="3">
    <source>
        <dbReference type="ARBA" id="ARBA00022989"/>
    </source>
</evidence>
<proteinExistence type="predicted"/>
<dbReference type="Proteomes" id="UP000246964">
    <property type="component" value="Unassembled WGS sequence"/>
</dbReference>
<organism evidence="6 7">
    <name type="scientific">Pseudidiomarina maritima</name>
    <dbReference type="NCBI Taxonomy" id="519453"/>
    <lineage>
        <taxon>Bacteria</taxon>
        <taxon>Pseudomonadati</taxon>
        <taxon>Pseudomonadota</taxon>
        <taxon>Gammaproteobacteria</taxon>
        <taxon>Alteromonadales</taxon>
        <taxon>Idiomarinaceae</taxon>
        <taxon>Pseudidiomarina</taxon>
    </lineage>
</organism>
<feature type="transmembrane region" description="Helical" evidence="5">
    <location>
        <begin position="60"/>
        <end position="79"/>
    </location>
</feature>
<dbReference type="OrthoDB" id="5880499at2"/>
<feature type="transmembrane region" description="Helical" evidence="5">
    <location>
        <begin position="116"/>
        <end position="136"/>
    </location>
</feature>
<gene>
    <name evidence="6" type="ORF">DET45_11722</name>
</gene>
<dbReference type="GO" id="GO:0016020">
    <property type="term" value="C:membrane"/>
    <property type="evidence" value="ECO:0007669"/>
    <property type="project" value="UniProtKB-SubCell"/>
</dbReference>
<protein>
    <submittedName>
        <fullName evidence="6">Putative MAPEG superfamily protein</fullName>
    </submittedName>
</protein>
<feature type="transmembrane region" description="Helical" evidence="5">
    <location>
        <begin position="6"/>
        <end position="24"/>
    </location>
</feature>
<dbReference type="AlphaFoldDB" id="A0A317Q1D3"/>
<evidence type="ECO:0000256" key="1">
    <source>
        <dbReference type="ARBA" id="ARBA00004370"/>
    </source>
</evidence>
<dbReference type="RefSeq" id="WP_110076626.1">
    <property type="nucleotide sequence ID" value="NZ_QGTT01000017.1"/>
</dbReference>
<comment type="caution">
    <text evidence="6">The sequence shown here is derived from an EMBL/GenBank/DDBJ whole genome shotgun (WGS) entry which is preliminary data.</text>
</comment>
<keyword evidence="4 5" id="KW-0472">Membrane</keyword>
<evidence type="ECO:0000313" key="6">
    <source>
        <dbReference type="EMBL" id="PWW09755.1"/>
    </source>
</evidence>
<evidence type="ECO:0000256" key="2">
    <source>
        <dbReference type="ARBA" id="ARBA00022692"/>
    </source>
</evidence>
<name>A0A317Q1D3_9GAMM</name>
<evidence type="ECO:0000256" key="4">
    <source>
        <dbReference type="ARBA" id="ARBA00023136"/>
    </source>
</evidence>
<dbReference type="SUPFAM" id="SSF161084">
    <property type="entry name" value="MAPEG domain-like"/>
    <property type="match status" value="1"/>
</dbReference>
<comment type="subcellular location">
    <subcellularLocation>
        <location evidence="1">Membrane</location>
    </subcellularLocation>
</comment>
<evidence type="ECO:0000313" key="7">
    <source>
        <dbReference type="Proteomes" id="UP000246964"/>
    </source>
</evidence>
<evidence type="ECO:0000256" key="5">
    <source>
        <dbReference type="SAM" id="Phobius"/>
    </source>
</evidence>
<dbReference type="InterPro" id="IPR023352">
    <property type="entry name" value="MAPEG-like_dom_sf"/>
</dbReference>
<dbReference type="InterPro" id="IPR001129">
    <property type="entry name" value="Membr-assoc_MAPEG"/>
</dbReference>
<sequence length="138" mass="15396">MIVDWVLWGLWVILVTVMVQWFVASRFKAAAPGAVPGKISAELSHDSFVFRAHRTFQNSIENVPFFAAAVLLAILSGVQSQWFVAWVWLYAIIRIIHMVLYYVIATEKNPSPRSYFFILGVVANIAVLVQAAMVLAGA</sequence>
<dbReference type="PANTHER" id="PTHR35371:SF1">
    <property type="entry name" value="BLR7753 PROTEIN"/>
    <property type="match status" value="1"/>
</dbReference>